<sequence length="160" mass="17321">MASETHYGEGGDVFERIQAMMKWTPQGRALGFEVTKLEGNHVWGRAPYKPELVGDPETGVIAGGVITTFLDQLCGMAAVLAMKEPSMVATIDIRIDYMRGATPGRDVLAEAHCYKIGRNVAFVRAVAFEDDAGNPIAHATATFMVNATRKFGANLTEKKS</sequence>
<dbReference type="InterPro" id="IPR006683">
    <property type="entry name" value="Thioestr_dom"/>
</dbReference>
<dbReference type="RefSeq" id="WP_158765156.1">
    <property type="nucleotide sequence ID" value="NZ_CP047045.1"/>
</dbReference>
<dbReference type="GO" id="GO:0005829">
    <property type="term" value="C:cytosol"/>
    <property type="evidence" value="ECO:0007669"/>
    <property type="project" value="TreeGrafter"/>
</dbReference>
<dbReference type="InterPro" id="IPR003736">
    <property type="entry name" value="PAAI_dom"/>
</dbReference>
<reference evidence="4" key="1">
    <citation type="submission" date="2019-12" db="EMBL/GenBank/DDBJ databases">
        <title>Complete genome of Terracaulis silvestris 0127_4.</title>
        <authorList>
            <person name="Vieira S."/>
            <person name="Riedel T."/>
            <person name="Sproer C."/>
            <person name="Pascual J."/>
            <person name="Boedeker C."/>
            <person name="Overmann J."/>
        </authorList>
    </citation>
    <scope>NUCLEOTIDE SEQUENCE [LARGE SCALE GENOMIC DNA]</scope>
    <source>
        <strain evidence="4">0127_4</strain>
    </source>
</reference>
<dbReference type="PANTHER" id="PTHR43240">
    <property type="entry name" value="1,4-DIHYDROXY-2-NAPHTHOYL-COA THIOESTERASE 1"/>
    <property type="match status" value="1"/>
</dbReference>
<accession>A0A6I6MJW5</accession>
<dbReference type="EMBL" id="CP047045">
    <property type="protein sequence ID" value="QGZ94201.1"/>
    <property type="molecule type" value="Genomic_DNA"/>
</dbReference>
<organism evidence="3 4">
    <name type="scientific">Terricaulis silvestris</name>
    <dbReference type="NCBI Taxonomy" id="2686094"/>
    <lineage>
        <taxon>Bacteria</taxon>
        <taxon>Pseudomonadati</taxon>
        <taxon>Pseudomonadota</taxon>
        <taxon>Alphaproteobacteria</taxon>
        <taxon>Caulobacterales</taxon>
        <taxon>Caulobacteraceae</taxon>
        <taxon>Terricaulis</taxon>
    </lineage>
</organism>
<dbReference type="InterPro" id="IPR029069">
    <property type="entry name" value="HotDog_dom_sf"/>
</dbReference>
<keyword evidence="1" id="KW-0378">Hydrolase</keyword>
<dbReference type="Proteomes" id="UP000431269">
    <property type="component" value="Chromosome"/>
</dbReference>
<proteinExistence type="predicted"/>
<dbReference type="GO" id="GO:0061522">
    <property type="term" value="F:1,4-dihydroxy-2-naphthoyl-CoA thioesterase activity"/>
    <property type="evidence" value="ECO:0007669"/>
    <property type="project" value="TreeGrafter"/>
</dbReference>
<dbReference type="KEGG" id="tsv:DSM104635_01017"/>
<dbReference type="SUPFAM" id="SSF54637">
    <property type="entry name" value="Thioesterase/thiol ester dehydrase-isomerase"/>
    <property type="match status" value="1"/>
</dbReference>
<dbReference type="Gene3D" id="3.10.129.10">
    <property type="entry name" value="Hotdog Thioesterase"/>
    <property type="match status" value="1"/>
</dbReference>
<gene>
    <name evidence="3" type="ORF">DSM104635_01017</name>
</gene>
<evidence type="ECO:0000259" key="2">
    <source>
        <dbReference type="Pfam" id="PF03061"/>
    </source>
</evidence>
<feature type="domain" description="Thioesterase" evidence="2">
    <location>
        <begin position="59"/>
        <end position="131"/>
    </location>
</feature>
<dbReference type="AlphaFoldDB" id="A0A6I6MJW5"/>
<evidence type="ECO:0000313" key="3">
    <source>
        <dbReference type="EMBL" id="QGZ94201.1"/>
    </source>
</evidence>
<name>A0A6I6MJW5_9CAUL</name>
<evidence type="ECO:0000313" key="4">
    <source>
        <dbReference type="Proteomes" id="UP000431269"/>
    </source>
</evidence>
<dbReference type="NCBIfam" id="TIGR00369">
    <property type="entry name" value="unchar_dom_1"/>
    <property type="match status" value="1"/>
</dbReference>
<keyword evidence="4" id="KW-1185">Reference proteome</keyword>
<evidence type="ECO:0000256" key="1">
    <source>
        <dbReference type="ARBA" id="ARBA00022801"/>
    </source>
</evidence>
<dbReference type="PANTHER" id="PTHR43240:SF7">
    <property type="entry name" value="BLR7284 PROTEIN"/>
    <property type="match status" value="1"/>
</dbReference>
<dbReference type="CDD" id="cd03443">
    <property type="entry name" value="PaaI_thioesterase"/>
    <property type="match status" value="1"/>
</dbReference>
<dbReference type="Pfam" id="PF03061">
    <property type="entry name" value="4HBT"/>
    <property type="match status" value="1"/>
</dbReference>
<protein>
    <submittedName>
        <fullName evidence="3">Acyl-coenzyme A thioesterase PaaI</fullName>
    </submittedName>
</protein>